<feature type="region of interest" description="Disordered" evidence="1">
    <location>
        <begin position="1"/>
        <end position="81"/>
    </location>
</feature>
<evidence type="ECO:0000313" key="2">
    <source>
        <dbReference type="EMBL" id="TNN24343.1"/>
    </source>
</evidence>
<feature type="compositionally biased region" description="Basic and acidic residues" evidence="1">
    <location>
        <begin position="35"/>
        <end position="62"/>
    </location>
</feature>
<name>A0A4Z2E6S2_9TELE</name>
<reference evidence="2 3" key="1">
    <citation type="submission" date="2019-03" db="EMBL/GenBank/DDBJ databases">
        <title>First draft genome of Liparis tanakae, snailfish: a comprehensive survey of snailfish specific genes.</title>
        <authorList>
            <person name="Kim W."/>
            <person name="Song I."/>
            <person name="Jeong J.-H."/>
            <person name="Kim D."/>
            <person name="Kim S."/>
            <person name="Ryu S."/>
            <person name="Song J.Y."/>
            <person name="Lee S.K."/>
        </authorList>
    </citation>
    <scope>NUCLEOTIDE SEQUENCE [LARGE SCALE GENOMIC DNA]</scope>
    <source>
        <tissue evidence="2">Muscle</tissue>
    </source>
</reference>
<comment type="caution">
    <text evidence="2">The sequence shown here is derived from an EMBL/GenBank/DDBJ whole genome shotgun (WGS) entry which is preliminary data.</text>
</comment>
<dbReference type="AlphaFoldDB" id="A0A4Z2E6S2"/>
<proteinExistence type="predicted"/>
<evidence type="ECO:0000313" key="3">
    <source>
        <dbReference type="Proteomes" id="UP000314294"/>
    </source>
</evidence>
<keyword evidence="3" id="KW-1185">Reference proteome</keyword>
<accession>A0A4Z2E6S2</accession>
<evidence type="ECO:0000256" key="1">
    <source>
        <dbReference type="SAM" id="MobiDB-lite"/>
    </source>
</evidence>
<dbReference type="EMBL" id="SRLO01015649">
    <property type="protein sequence ID" value="TNN24343.1"/>
    <property type="molecule type" value="Genomic_DNA"/>
</dbReference>
<gene>
    <name evidence="2" type="ORF">EYF80_065533</name>
</gene>
<dbReference type="Proteomes" id="UP000314294">
    <property type="component" value="Unassembled WGS sequence"/>
</dbReference>
<protein>
    <submittedName>
        <fullName evidence="2">Uncharacterized protein</fullName>
    </submittedName>
</protein>
<organism evidence="2 3">
    <name type="scientific">Liparis tanakae</name>
    <name type="common">Tanaka's snailfish</name>
    <dbReference type="NCBI Taxonomy" id="230148"/>
    <lineage>
        <taxon>Eukaryota</taxon>
        <taxon>Metazoa</taxon>
        <taxon>Chordata</taxon>
        <taxon>Craniata</taxon>
        <taxon>Vertebrata</taxon>
        <taxon>Euteleostomi</taxon>
        <taxon>Actinopterygii</taxon>
        <taxon>Neopterygii</taxon>
        <taxon>Teleostei</taxon>
        <taxon>Neoteleostei</taxon>
        <taxon>Acanthomorphata</taxon>
        <taxon>Eupercaria</taxon>
        <taxon>Perciformes</taxon>
        <taxon>Cottioidei</taxon>
        <taxon>Cottales</taxon>
        <taxon>Liparidae</taxon>
        <taxon>Liparis</taxon>
    </lineage>
</organism>
<sequence>MFFSSSERPAAQLPPGGGGRSRGRGRGAWPVDVPAGRRGDPEDGRLGPRRLAAADRGPDVRLGRGALPRAHGAQLEGRRAAAEPQLQRILPDVPRRRQELPQGTARCGSPVWFSWSFISVDEPKEPGAFLISGSTLRLLSERSSSHLSFHDVREPERRGGRRCFSFP</sequence>